<protein>
    <recommendedName>
        <fullName evidence="2">Nucleoporin Nup120/160 beta-propeller domain-containing protein</fullName>
    </recommendedName>
</protein>
<dbReference type="InterPro" id="IPR059141">
    <property type="entry name" value="Beta-prop_Nup120_160"/>
</dbReference>
<name>A0AAI9WWD0_9ASCO</name>
<dbReference type="GeneID" id="73382115"/>
<comment type="caution">
    <text evidence="3">The sequence shown here is derived from an EMBL/GenBank/DDBJ whole genome shotgun (WGS) entry which is preliminary data.</text>
</comment>
<feature type="domain" description="Nucleoporin Nup120/160 beta-propeller" evidence="2">
    <location>
        <begin position="79"/>
        <end position="568"/>
    </location>
</feature>
<evidence type="ECO:0000256" key="1">
    <source>
        <dbReference type="SAM" id="MobiDB-lite"/>
    </source>
</evidence>
<dbReference type="AlphaFoldDB" id="A0AAI9WWD0"/>
<gene>
    <name evidence="3" type="ORF">KGF56_004500</name>
</gene>
<organism evidence="3 4">
    <name type="scientific">Candida oxycetoniae</name>
    <dbReference type="NCBI Taxonomy" id="497107"/>
    <lineage>
        <taxon>Eukaryota</taxon>
        <taxon>Fungi</taxon>
        <taxon>Dikarya</taxon>
        <taxon>Ascomycota</taxon>
        <taxon>Saccharomycotina</taxon>
        <taxon>Pichiomycetes</taxon>
        <taxon>Debaryomycetaceae</taxon>
        <taxon>Candida/Lodderomyces clade</taxon>
        <taxon>Candida</taxon>
    </lineage>
</organism>
<keyword evidence="4" id="KW-1185">Reference proteome</keyword>
<dbReference type="Proteomes" id="UP001202479">
    <property type="component" value="Unassembled WGS sequence"/>
</dbReference>
<evidence type="ECO:0000313" key="3">
    <source>
        <dbReference type="EMBL" id="KAI3402619.2"/>
    </source>
</evidence>
<accession>A0AAI9WWD0</accession>
<feature type="compositionally biased region" description="Acidic residues" evidence="1">
    <location>
        <begin position="486"/>
        <end position="495"/>
    </location>
</feature>
<dbReference type="Pfam" id="PF11715">
    <property type="entry name" value="Beta-prop_Nup120_160"/>
    <property type="match status" value="1"/>
</dbReference>
<reference evidence="3" key="1">
    <citation type="journal article" date="2022" name="DNA Res.">
        <title>Genome analysis of five recently described species of the CUG-Ser clade uncovers Candida theae as a new hybrid lineage with pathogenic potential in the Candida parapsilosis species complex.</title>
        <authorList>
            <person name="Mixao V."/>
            <person name="Del Olmo V."/>
            <person name="Hegedusova E."/>
            <person name="Saus E."/>
            <person name="Pryszcz L."/>
            <person name="Cillingova A."/>
            <person name="Nosek J."/>
            <person name="Gabaldon T."/>
        </authorList>
    </citation>
    <scope>NUCLEOTIDE SEQUENCE</scope>
    <source>
        <strain evidence="3">CBS 10844</strain>
    </source>
</reference>
<dbReference type="RefSeq" id="XP_049178366.1">
    <property type="nucleotide sequence ID" value="XM_049325946.1"/>
</dbReference>
<feature type="region of interest" description="Disordered" evidence="1">
    <location>
        <begin position="476"/>
        <end position="495"/>
    </location>
</feature>
<evidence type="ECO:0000259" key="2">
    <source>
        <dbReference type="Pfam" id="PF11715"/>
    </source>
</evidence>
<dbReference type="EMBL" id="JAHUZD010000142">
    <property type="protein sequence ID" value="KAI3402619.2"/>
    <property type="molecule type" value="Genomic_DNA"/>
</dbReference>
<evidence type="ECO:0000313" key="4">
    <source>
        <dbReference type="Proteomes" id="UP001202479"/>
    </source>
</evidence>
<sequence>MGSANVSFATTNFSGYVGNLQTFVIRLPLKYPDANLLSLSSKTKTKTKTWSANDQFSQKLAISGQFLAFSDSALVNTVSCTILNDLKTIVFTPIENRLNGIGLKFQNLQLQLPNVISSTSCVSFSSNDDYIWLDIIDSNYLLISLQIPLESFIEHKSLLSLTDFELWGKISVPYSFEMKSAPYFMKSVSRSDLIVALRDGTILSFHRKSALSEVTVSTFHEPVSSFIGGFFSSKRETEINGISSNAVVDVVQVGNRLVTLSVSKELKLWDMNKHQLISCTSLYKKQDYDIWLTLVPAKYLRLISTNCGENLITFFITTKAGDSKKSRFLFKTCKLENNTLEEVSKFDFQPELPSALFSSSEIFYHDSTFQNNIWFIQDYEVEYGQSKDENYLKYHILWKSNTSSVLVSYEVDFTTGSIVQVDISQPPLYVEEEEILASNDSDYYIRKIFDSGCFDDLIISTSISILRQHLKTKDKEKRQQQQQQKEDEEEEEEEVYGGLRLNALTLIESNSNSLASESPRQLWFKLFSLCKEFSKLSQEAFAITPFNDMQIMVQANGFGVFRPSNFYESISFKNLESPDGKLMQIFAKLKNSLSVKSYQKLYKRLVIETVAFDAERANGLFQDFLLGKFTDEEIQTILQDLGSIPGVLEIINSLVSEGDVSMVVESFTSTSVCKLGDFFKFMVFQIFKDIMQQHITLLVDLVVLLLICEANDEILKIVNSAVESIRKYNIAETIFDTCFTSSSLDAPVDTENVGNMKYSLFWHVFASKETNKKLNELISSLKINDAYHYFYNETLSEGNGYIVDAVIILINHNQGTYLKTYFLDKLSSSRADENFLIGLIYLLTDNAKEFFKAFEDYNQVENIDIKRLNGLKERKENAAFLSTFQTTVPSKSEYYHALSILCLSQIKQSPKPTEIERQYIDTALKFEQLAIENTTSKFITQEYYSNVFDLALLNSDYQLVIESLNRLSKTHKLRLLLERFIHKLIQESKIKLIFPSSHNSNRFFQDHYNMICSIISEYASTQPMFASLRIYEYLYSWRLFGCVNSQQEFGDKRGAIEALYHFITRFKDETTTIEKRVKLKILELYMIILNCMKTFPEKDQWLVKQLKDCREIIKIDQLKIEYLEWMKNLDDELSIIG</sequence>
<proteinExistence type="predicted"/>